<keyword evidence="3" id="KW-0238">DNA-binding</keyword>
<dbReference type="EMBL" id="CP087830">
    <property type="protein sequence ID" value="UZA03136.1"/>
    <property type="molecule type" value="Genomic_DNA"/>
</dbReference>
<evidence type="ECO:0000313" key="5">
    <source>
        <dbReference type="Proteomes" id="UP001163632"/>
    </source>
</evidence>
<reference evidence="3 4" key="1">
    <citation type="journal article" date="2022" name="BMC Microbiol.">
        <title>Whole genome sequencing of Moraxella bovis strains from North America reveals two genotypes with different genetic determinants.</title>
        <authorList>
            <person name="Wynn E.L."/>
            <person name="Hille M.M."/>
            <person name="Loy J.D."/>
            <person name="Schuller G."/>
            <person name="Kuhn K.L."/>
            <person name="Dickey A.M."/>
            <person name="Bono J.L."/>
            <person name="Clawson M.L."/>
        </authorList>
    </citation>
    <scope>NUCLEOTIDE SEQUENCE [LARGE SCALE GENOMIC DNA]</scope>
    <source>
        <strain evidence="2">SAM102599</strain>
        <strain evidence="3 4">SAM57978</strain>
    </source>
</reference>
<feature type="domain" description="Helix-hairpin-helix DNA-binding motif class 1" evidence="1">
    <location>
        <begin position="51"/>
        <end position="70"/>
    </location>
</feature>
<dbReference type="InterPro" id="IPR004509">
    <property type="entry name" value="Competence_ComEA_HhH"/>
</dbReference>
<proteinExistence type="predicted"/>
<dbReference type="EMBL" id="CP087781">
    <property type="protein sequence ID" value="UZA51737.1"/>
    <property type="molecule type" value="Genomic_DNA"/>
</dbReference>
<dbReference type="NCBIfam" id="TIGR00426">
    <property type="entry name" value="competence protein ComEA helix-hairpin-helix repeat region"/>
    <property type="match status" value="1"/>
</dbReference>
<dbReference type="GO" id="GO:0015628">
    <property type="term" value="P:protein secretion by the type II secretion system"/>
    <property type="evidence" value="ECO:0007669"/>
    <property type="project" value="TreeGrafter"/>
</dbReference>
<evidence type="ECO:0000313" key="2">
    <source>
        <dbReference type="EMBL" id="UZA03136.1"/>
    </source>
</evidence>
<dbReference type="GO" id="GO:0003677">
    <property type="term" value="F:DNA binding"/>
    <property type="evidence" value="ECO:0007669"/>
    <property type="project" value="UniProtKB-KW"/>
</dbReference>
<dbReference type="SMART" id="SM00278">
    <property type="entry name" value="HhH1"/>
    <property type="match status" value="2"/>
</dbReference>
<dbReference type="InterPro" id="IPR051675">
    <property type="entry name" value="Endo/Exo/Phosphatase_dom_1"/>
</dbReference>
<feature type="domain" description="Helix-hairpin-helix DNA-binding motif class 1" evidence="1">
    <location>
        <begin position="81"/>
        <end position="100"/>
    </location>
</feature>
<dbReference type="GO" id="GO:0006281">
    <property type="term" value="P:DNA repair"/>
    <property type="evidence" value="ECO:0007669"/>
    <property type="project" value="InterPro"/>
</dbReference>
<organism evidence="3 4">
    <name type="scientific">Moraxella bovis</name>
    <dbReference type="NCBI Taxonomy" id="476"/>
    <lineage>
        <taxon>Bacteria</taxon>
        <taxon>Pseudomonadati</taxon>
        <taxon>Pseudomonadota</taxon>
        <taxon>Gammaproteobacteria</taxon>
        <taxon>Moraxellales</taxon>
        <taxon>Moraxellaceae</taxon>
        <taxon>Moraxella</taxon>
    </lineage>
</organism>
<evidence type="ECO:0000259" key="1">
    <source>
        <dbReference type="SMART" id="SM00278"/>
    </source>
</evidence>
<dbReference type="Proteomes" id="UP001163632">
    <property type="component" value="Chromosome"/>
</dbReference>
<dbReference type="Proteomes" id="UP001163283">
    <property type="component" value="Chromosome"/>
</dbReference>
<dbReference type="SUPFAM" id="SSF47781">
    <property type="entry name" value="RuvA domain 2-like"/>
    <property type="match status" value="1"/>
</dbReference>
<sequence length="104" mass="11365">MWFLMMVLTISSASANQCYGDPKLAHQALLAQQAHAQAVSERININTATAGELATLNGVGAKTAQAIVDYREGFGRFERVDDLTKVKGIGVKTLEKNRHRLTVH</sequence>
<dbReference type="AlphaFoldDB" id="A0AAQ2Q478"/>
<protein>
    <submittedName>
        <fullName evidence="3">ComEA family DNA-binding protein</fullName>
    </submittedName>
</protein>
<dbReference type="Pfam" id="PF12836">
    <property type="entry name" value="HHH_3"/>
    <property type="match status" value="1"/>
</dbReference>
<dbReference type="Gene3D" id="1.10.150.320">
    <property type="entry name" value="Photosystem II 12 kDa extrinsic protein"/>
    <property type="match status" value="1"/>
</dbReference>
<dbReference type="GeneID" id="77187277"/>
<evidence type="ECO:0000313" key="4">
    <source>
        <dbReference type="Proteomes" id="UP001163283"/>
    </source>
</evidence>
<evidence type="ECO:0000313" key="3">
    <source>
        <dbReference type="EMBL" id="UZA51737.1"/>
    </source>
</evidence>
<dbReference type="InterPro" id="IPR010994">
    <property type="entry name" value="RuvA_2-like"/>
</dbReference>
<keyword evidence="5" id="KW-1185">Reference proteome</keyword>
<gene>
    <name evidence="2" type="ORF">LP092_14600</name>
    <name evidence="3" type="ORF">LP129_00775</name>
</gene>
<dbReference type="GO" id="GO:0015627">
    <property type="term" value="C:type II protein secretion system complex"/>
    <property type="evidence" value="ECO:0007669"/>
    <property type="project" value="TreeGrafter"/>
</dbReference>
<name>A0AAQ2Q478_MORBO</name>
<dbReference type="InterPro" id="IPR003583">
    <property type="entry name" value="Hlx-hairpin-Hlx_DNA-bd_motif"/>
</dbReference>
<dbReference type="RefSeq" id="WP_228157737.1">
    <property type="nucleotide sequence ID" value="NZ_CP030241.1"/>
</dbReference>
<dbReference type="PANTHER" id="PTHR21180">
    <property type="entry name" value="ENDONUCLEASE/EXONUCLEASE/PHOSPHATASE FAMILY DOMAIN-CONTAINING PROTEIN 1"/>
    <property type="match status" value="1"/>
</dbReference>
<accession>A0AAQ2Q478</accession>
<dbReference type="PANTHER" id="PTHR21180:SF32">
    <property type="entry name" value="ENDONUCLEASE_EXONUCLEASE_PHOSPHATASE FAMILY DOMAIN-CONTAINING PROTEIN 1"/>
    <property type="match status" value="1"/>
</dbReference>